<gene>
    <name evidence="3" type="ORF">PHYBOEH_011987</name>
</gene>
<accession>A0A8T1X2H7</accession>
<evidence type="ECO:0000313" key="3">
    <source>
        <dbReference type="EMBL" id="KAG7397920.1"/>
    </source>
</evidence>
<feature type="region of interest" description="Disordered" evidence="1">
    <location>
        <begin position="754"/>
        <end position="777"/>
    </location>
</feature>
<dbReference type="PANTHER" id="PTHR12203:SF119">
    <property type="entry name" value="GLYCOSYL TRANSFERASE CAP10 DOMAIN-CONTAINING PROTEIN"/>
    <property type="match status" value="1"/>
</dbReference>
<dbReference type="PANTHER" id="PTHR12203">
    <property type="entry name" value="KDEL LYS-ASP-GLU-LEU CONTAINING - RELATED"/>
    <property type="match status" value="1"/>
</dbReference>
<evidence type="ECO:0000256" key="1">
    <source>
        <dbReference type="SAM" id="MobiDB-lite"/>
    </source>
</evidence>
<feature type="compositionally biased region" description="Acidic residues" evidence="1">
    <location>
        <begin position="766"/>
        <end position="777"/>
    </location>
</feature>
<dbReference type="AlphaFoldDB" id="A0A8T1X2H7"/>
<reference evidence="3" key="1">
    <citation type="submission" date="2021-02" db="EMBL/GenBank/DDBJ databases">
        <authorList>
            <person name="Palmer J.M."/>
        </authorList>
    </citation>
    <scope>NUCLEOTIDE SEQUENCE</scope>
    <source>
        <strain evidence="3">SCRP23</strain>
    </source>
</reference>
<dbReference type="EMBL" id="JAGDFL010000096">
    <property type="protein sequence ID" value="KAG7397920.1"/>
    <property type="molecule type" value="Genomic_DNA"/>
</dbReference>
<dbReference type="SMART" id="SM00672">
    <property type="entry name" value="CAP10"/>
    <property type="match status" value="1"/>
</dbReference>
<keyword evidence="4" id="KW-1185">Reference proteome</keyword>
<evidence type="ECO:0000259" key="2">
    <source>
        <dbReference type="SMART" id="SM00672"/>
    </source>
</evidence>
<name>A0A8T1X2H7_9STRA</name>
<evidence type="ECO:0000313" key="4">
    <source>
        <dbReference type="Proteomes" id="UP000693981"/>
    </source>
</evidence>
<sequence>MDERPMLRGIFAFEDEETPEWRRVVMSETSSGVPKFATKTECEDFIRRHCWRGSNPDFPKLQHVFSMLVDWQQITEILIPKIQEYDDKYPLEPAPEMSEQNRFAQGEGLPIAEDVDYRVNMPFHRRTNRESTFNTLRYLFFHMRCGIFVMIRRRRVVIFAPFANKDYENNWGENVTFDSSNGSMFAYYREKQRYYRRENIISDVKKWWANGNIICNEHCRYRNKEDETQYWGDQFLTQLRDMLEDACKYRNIADCEFFINKRDYPHLKENLSEPYGFLFDKDDKNPDDDIPLTDHLYATYAPIMSFYVSRRFADIPFPCSEDWEAATGLVFPQSFRHTHCDQCPCRNPTHCENDWECFCEVGANGRKRHGIEGARDLFTANNFQKFYKPWEDKVNTAFFRGSATGGGTTVETNQRLHLAHLSNTWKNDPTMNGEAESQANSANGEAELFPLLNAEVTTWNLRDKKIAGKPMTFLRHEDFIFEGGRQHFIPIYEQSKFKYILYVEGHCAANRYAFLMRLGSVILKVESRCVADEMWYYPVLKPFEDHVPIKADLSDLAEKIRWCRENDDKCRQIAARANELYEQFVSKEAIHDYMEVICNRVAQRFQTTPKWYKRPEGVEAMKKPEFGRCQGMCFGGAKSRYCKRCLEMKEDDEEQRKLDRERESSRNGSDRGRGEYSYDRDRDRDRGRYDSRGDYDRRDRGYGAMNQEANVHLPVVTKDLKPKRVFQRRLHDQLSESRMLKVLDRTLQNDRGSFESKHLASGLGNQEEELNPERDEEEELICVSKMINVAELALAVPETSQPGGVLKTVRFIHNQRAVQGRQQENQVDH</sequence>
<protein>
    <recommendedName>
        <fullName evidence="2">Glycosyl transferase CAP10 domain-containing protein</fullName>
    </recommendedName>
</protein>
<feature type="domain" description="Glycosyl transferase CAP10" evidence="2">
    <location>
        <begin position="251"/>
        <end position="606"/>
    </location>
</feature>
<dbReference type="Pfam" id="PF05686">
    <property type="entry name" value="Glyco_transf_90"/>
    <property type="match status" value="1"/>
</dbReference>
<dbReference type="OrthoDB" id="541052at2759"/>
<proteinExistence type="predicted"/>
<feature type="region of interest" description="Disordered" evidence="1">
    <location>
        <begin position="653"/>
        <end position="703"/>
    </location>
</feature>
<dbReference type="InterPro" id="IPR006598">
    <property type="entry name" value="CAP10"/>
</dbReference>
<comment type="caution">
    <text evidence="3">The sequence shown here is derived from an EMBL/GenBank/DDBJ whole genome shotgun (WGS) entry which is preliminary data.</text>
</comment>
<dbReference type="InterPro" id="IPR051091">
    <property type="entry name" value="O-Glucosyltr/Glycosyltrsf_90"/>
</dbReference>
<feature type="compositionally biased region" description="Basic and acidic residues" evidence="1">
    <location>
        <begin position="653"/>
        <end position="701"/>
    </location>
</feature>
<dbReference type="Proteomes" id="UP000693981">
    <property type="component" value="Unassembled WGS sequence"/>
</dbReference>
<organism evidence="3 4">
    <name type="scientific">Phytophthora boehmeriae</name>
    <dbReference type="NCBI Taxonomy" id="109152"/>
    <lineage>
        <taxon>Eukaryota</taxon>
        <taxon>Sar</taxon>
        <taxon>Stramenopiles</taxon>
        <taxon>Oomycota</taxon>
        <taxon>Peronosporomycetes</taxon>
        <taxon>Peronosporales</taxon>
        <taxon>Peronosporaceae</taxon>
        <taxon>Phytophthora</taxon>
    </lineage>
</organism>